<comment type="caution">
    <text evidence="1">The sequence shown here is derived from an EMBL/GenBank/DDBJ whole genome shotgun (WGS) entry which is preliminary data.</text>
</comment>
<dbReference type="EMBL" id="BCSY01000035">
    <property type="protein sequence ID" value="GAS94862.1"/>
    <property type="molecule type" value="Genomic_DNA"/>
</dbReference>
<evidence type="ECO:0000313" key="2">
    <source>
        <dbReference type="Proteomes" id="UP000069443"/>
    </source>
</evidence>
<keyword evidence="2" id="KW-1185">Reference proteome</keyword>
<gene>
    <name evidence="1" type="ORF">RMCC_1828</name>
</gene>
<accession>A0A117I9I9</accession>
<sequence>MNPDTDAQACALLLDLMIDWNDRDVAAYAAANAGTAIPALQCVLVRWRAHNLLADSPMQSIAAMIYVAAYAMLRLTIGSDSKSPEHHYTAPFLVRTAAAELGREGRVNVRKLIDDSWAVLCADTDSAGPQ</sequence>
<dbReference type="RefSeq" id="WP_062656057.1">
    <property type="nucleotide sequence ID" value="NZ_BCSY01000035.1"/>
</dbReference>
<dbReference type="Proteomes" id="UP000069443">
    <property type="component" value="Unassembled WGS sequence"/>
</dbReference>
<dbReference type="AlphaFoldDB" id="A0A117I9I9"/>
<name>A0A117I9I9_MYCCR</name>
<dbReference type="STRING" id="228230.RMCC_1828"/>
<organism evidence="1 2">
    <name type="scientific">Mycolicibacterium canariasense</name>
    <name type="common">Mycobacterium canariasense</name>
    <dbReference type="NCBI Taxonomy" id="228230"/>
    <lineage>
        <taxon>Bacteria</taxon>
        <taxon>Bacillati</taxon>
        <taxon>Actinomycetota</taxon>
        <taxon>Actinomycetes</taxon>
        <taxon>Mycobacteriales</taxon>
        <taxon>Mycobacteriaceae</taxon>
        <taxon>Mycolicibacterium</taxon>
    </lineage>
</organism>
<proteinExistence type="predicted"/>
<protein>
    <submittedName>
        <fullName evidence="1">Uncharacterized protein</fullName>
    </submittedName>
</protein>
<reference evidence="2" key="1">
    <citation type="journal article" date="2016" name="Genome Announc.">
        <title>Draft Genome Sequences of Five Rapidly Growing Mycobacterium Species, M. thermoresistibile, M. fortuitum subsp. acetamidolyticum, M. canariasense, M. brisbanense, and M. novocastrense.</title>
        <authorList>
            <person name="Katahira K."/>
            <person name="Ogura Y."/>
            <person name="Gotoh Y."/>
            <person name="Hayashi T."/>
        </authorList>
    </citation>
    <scope>NUCLEOTIDE SEQUENCE [LARGE SCALE GENOMIC DNA]</scope>
    <source>
        <strain evidence="2">JCM15298</strain>
    </source>
</reference>
<reference evidence="2" key="2">
    <citation type="submission" date="2016-02" db="EMBL/GenBank/DDBJ databases">
        <title>Draft genome sequence of five rapidly growing Mycobacterium species.</title>
        <authorList>
            <person name="Katahira K."/>
            <person name="Gotou Y."/>
            <person name="Iida K."/>
            <person name="Ogura Y."/>
            <person name="Hayashi T."/>
        </authorList>
    </citation>
    <scope>NUCLEOTIDE SEQUENCE [LARGE SCALE GENOMIC DNA]</scope>
    <source>
        <strain evidence="2">JCM15298</strain>
    </source>
</reference>
<evidence type="ECO:0000313" key="1">
    <source>
        <dbReference type="EMBL" id="GAS94862.1"/>
    </source>
</evidence>